<gene>
    <name evidence="2" type="ORF">SAMN02745154_00123</name>
</gene>
<organism evidence="2 3">
    <name type="scientific">Mycoplasmopsis verecunda</name>
    <dbReference type="NCBI Taxonomy" id="171291"/>
    <lineage>
        <taxon>Bacteria</taxon>
        <taxon>Bacillati</taxon>
        <taxon>Mycoplasmatota</taxon>
        <taxon>Mycoplasmoidales</taxon>
        <taxon>Metamycoplasmataceae</taxon>
        <taxon>Mycoplasmopsis</taxon>
    </lineage>
</organism>
<evidence type="ECO:0008006" key="4">
    <source>
        <dbReference type="Google" id="ProtNLM"/>
    </source>
</evidence>
<dbReference type="EMBL" id="FUXF01000003">
    <property type="protein sequence ID" value="SJZ43825.1"/>
    <property type="molecule type" value="Genomic_DNA"/>
</dbReference>
<name>A0A1T4KN41_9BACT</name>
<feature type="signal peptide" evidence="1">
    <location>
        <begin position="1"/>
        <end position="25"/>
    </location>
</feature>
<reference evidence="3" key="1">
    <citation type="submission" date="2017-02" db="EMBL/GenBank/DDBJ databases">
        <authorList>
            <person name="Varghese N."/>
            <person name="Submissions S."/>
        </authorList>
    </citation>
    <scope>NUCLEOTIDE SEQUENCE [LARGE SCALE GENOMIC DNA]</scope>
    <source>
        <strain evidence="3">ATCC 27862</strain>
    </source>
</reference>
<proteinExistence type="predicted"/>
<dbReference type="STRING" id="171291.SAMN02745154_00123"/>
<accession>A0A1T4KN41</accession>
<dbReference type="PROSITE" id="PS51257">
    <property type="entry name" value="PROKAR_LIPOPROTEIN"/>
    <property type="match status" value="1"/>
</dbReference>
<keyword evidence="3" id="KW-1185">Reference proteome</keyword>
<sequence>MKKLRTLFLALSGATATMLPIVAAAGCNTEGKDEKTTKDDNNNNQQTNIVKNSGQVLSSTLKNIDEFVKDNNIKKKDFPVNVDILNIGLLKSKDSDVNIALTNPNLADQIKLILNVLNSNDRVINNDQIFNNLKNIYKSLLTIPAKLLRVNMAALGTNLINNLPSENDNAFTNFIFKLFTENTQFLNSQVNNYEESVIENIPPITIDLNNISKESLNKSLESAKKLNEIYLKIITNNDPKYNGKNVYLKQNINLIATITIDKDLTIQQYIDKNLNLFKKYFDDLTKNLPSLANNDPTLAAIATAFDQYKEMIKSFFEHLEFISVENYQPLTQSELDNLTNIINNLGPNETHKVLSISFK</sequence>
<dbReference type="AlphaFoldDB" id="A0A1T4KN41"/>
<protein>
    <recommendedName>
        <fullName evidence="4">Lipoprotein</fullName>
    </recommendedName>
</protein>
<evidence type="ECO:0000256" key="1">
    <source>
        <dbReference type="SAM" id="SignalP"/>
    </source>
</evidence>
<keyword evidence="1" id="KW-0732">Signal</keyword>
<dbReference type="Proteomes" id="UP000190389">
    <property type="component" value="Unassembled WGS sequence"/>
</dbReference>
<evidence type="ECO:0000313" key="2">
    <source>
        <dbReference type="EMBL" id="SJZ43825.1"/>
    </source>
</evidence>
<feature type="chain" id="PRO_5013386748" description="Lipoprotein" evidence="1">
    <location>
        <begin position="26"/>
        <end position="359"/>
    </location>
</feature>
<dbReference type="RefSeq" id="WP_078746873.1">
    <property type="nucleotide sequence ID" value="NZ_CP137850.1"/>
</dbReference>
<evidence type="ECO:0000313" key="3">
    <source>
        <dbReference type="Proteomes" id="UP000190389"/>
    </source>
</evidence>